<organism evidence="1 2">
    <name type="scientific">Culex pipiens pipiens</name>
    <name type="common">Northern house mosquito</name>
    <dbReference type="NCBI Taxonomy" id="38569"/>
    <lineage>
        <taxon>Eukaryota</taxon>
        <taxon>Metazoa</taxon>
        <taxon>Ecdysozoa</taxon>
        <taxon>Arthropoda</taxon>
        <taxon>Hexapoda</taxon>
        <taxon>Insecta</taxon>
        <taxon>Pterygota</taxon>
        <taxon>Neoptera</taxon>
        <taxon>Endopterygota</taxon>
        <taxon>Diptera</taxon>
        <taxon>Nematocera</taxon>
        <taxon>Culicoidea</taxon>
        <taxon>Culicidae</taxon>
        <taxon>Culicinae</taxon>
        <taxon>Culicini</taxon>
        <taxon>Culex</taxon>
        <taxon>Culex</taxon>
    </lineage>
</organism>
<evidence type="ECO:0000313" key="1">
    <source>
        <dbReference type="EMBL" id="KAL1399455.1"/>
    </source>
</evidence>
<comment type="caution">
    <text evidence="1">The sequence shown here is derived from an EMBL/GenBank/DDBJ whole genome shotgun (WGS) entry which is preliminary data.</text>
</comment>
<gene>
    <name evidence="1" type="ORF">pipiens_008200</name>
</gene>
<evidence type="ECO:0000313" key="2">
    <source>
        <dbReference type="Proteomes" id="UP001562425"/>
    </source>
</evidence>
<dbReference type="Proteomes" id="UP001562425">
    <property type="component" value="Unassembled WGS sequence"/>
</dbReference>
<dbReference type="AlphaFoldDB" id="A0ABD1DJN3"/>
<dbReference type="EMBL" id="JBEHCU010005541">
    <property type="protein sequence ID" value="KAL1399455.1"/>
    <property type="molecule type" value="Genomic_DNA"/>
</dbReference>
<keyword evidence="2" id="KW-1185">Reference proteome</keyword>
<name>A0ABD1DJN3_CULPP</name>
<proteinExistence type="predicted"/>
<accession>A0ABD1DJN3</accession>
<reference evidence="1 2" key="1">
    <citation type="submission" date="2024-05" db="EMBL/GenBank/DDBJ databases">
        <title>Culex pipiens pipiens assembly and annotation.</title>
        <authorList>
            <person name="Alout H."/>
            <person name="Durand T."/>
        </authorList>
    </citation>
    <scope>NUCLEOTIDE SEQUENCE [LARGE SCALE GENOMIC DNA]</scope>
    <source>
        <strain evidence="1">HA-2024</strain>
        <tissue evidence="1">Whole body</tissue>
    </source>
</reference>
<protein>
    <submittedName>
        <fullName evidence="1">Uncharacterized protein</fullName>
    </submittedName>
</protein>
<sequence length="177" mass="18659">MCTEICRIFSRTVGTRQDLREMLNSFEEESKTVDVFFKTAAGMPSGPLLVECFKALQVRLNSVGISEWVLEQPVSRSGHGSGGDFISSTLGSLSSGSYLSCFGEILGDLLHSKGGGLLESMCGGGFCGLSCGLLGDNRVCMRGGSGHQLGRGIMCGSRGGELSGRCRRQLRGGEYGG</sequence>